<keyword evidence="6" id="KW-1185">Reference proteome</keyword>
<comment type="caution">
    <text evidence="5">The sequence shown here is derived from an EMBL/GenBank/DDBJ whole genome shotgun (WGS) entry which is preliminary data.</text>
</comment>
<organism evidence="5 6">
    <name type="scientific">Apatococcus fuscideae</name>
    <dbReference type="NCBI Taxonomy" id="2026836"/>
    <lineage>
        <taxon>Eukaryota</taxon>
        <taxon>Viridiplantae</taxon>
        <taxon>Chlorophyta</taxon>
        <taxon>core chlorophytes</taxon>
        <taxon>Trebouxiophyceae</taxon>
        <taxon>Chlorellales</taxon>
        <taxon>Chlorellaceae</taxon>
        <taxon>Apatococcus</taxon>
    </lineage>
</organism>
<dbReference type="PANTHER" id="PTHR45625:SF4">
    <property type="entry name" value="PEPTIDYLPROLYL ISOMERASE DOMAIN AND WD REPEAT-CONTAINING PROTEIN 1"/>
    <property type="match status" value="1"/>
</dbReference>
<sequence length="69" mass="7812">MNPYSCVRFQNIEPQFFITLAPCPFLDDKHTIFGRVYSGMNVVKRLGNVQTDSNDKPTTPVKILKAVPL</sequence>
<dbReference type="PANTHER" id="PTHR45625">
    <property type="entry name" value="PEPTIDYL-PROLYL CIS-TRANS ISOMERASE-RELATED"/>
    <property type="match status" value="1"/>
</dbReference>
<comment type="function">
    <text evidence="3">PPIases accelerate the folding of proteins. It catalyzes the cis-trans isomerization of proline imidic peptide bonds in oligopeptides.</text>
</comment>
<feature type="domain" description="PPIase cyclophilin-type" evidence="4">
    <location>
        <begin position="1"/>
        <end position="68"/>
    </location>
</feature>
<dbReference type="GO" id="GO:0003755">
    <property type="term" value="F:peptidyl-prolyl cis-trans isomerase activity"/>
    <property type="evidence" value="ECO:0007669"/>
    <property type="project" value="UniProtKB-UniRule"/>
</dbReference>
<dbReference type="InterPro" id="IPR002130">
    <property type="entry name" value="Cyclophilin-type_PPIase_dom"/>
</dbReference>
<evidence type="ECO:0000313" key="5">
    <source>
        <dbReference type="EMBL" id="KAK9845536.1"/>
    </source>
</evidence>
<dbReference type="Gene3D" id="2.40.100.10">
    <property type="entry name" value="Cyclophilin-like"/>
    <property type="match status" value="1"/>
</dbReference>
<dbReference type="AlphaFoldDB" id="A0AAW1SH08"/>
<keyword evidence="2 3" id="KW-0413">Isomerase</keyword>
<name>A0AAW1SH08_9CHLO</name>
<protein>
    <recommendedName>
        <fullName evidence="3">Peptidyl-prolyl cis-trans isomerase</fullName>
        <shortName evidence="3">PPIase</shortName>
        <ecNumber evidence="3">5.2.1.8</ecNumber>
    </recommendedName>
</protein>
<comment type="similarity">
    <text evidence="3">Belongs to the cyclophilin-type PPIase family.</text>
</comment>
<dbReference type="GO" id="GO:0071013">
    <property type="term" value="C:catalytic step 2 spliceosome"/>
    <property type="evidence" value="ECO:0007669"/>
    <property type="project" value="TreeGrafter"/>
</dbReference>
<keyword evidence="1 3" id="KW-0697">Rotamase</keyword>
<comment type="catalytic activity">
    <reaction evidence="3">
        <text>[protein]-peptidylproline (omega=180) = [protein]-peptidylproline (omega=0)</text>
        <dbReference type="Rhea" id="RHEA:16237"/>
        <dbReference type="Rhea" id="RHEA-COMP:10747"/>
        <dbReference type="Rhea" id="RHEA-COMP:10748"/>
        <dbReference type="ChEBI" id="CHEBI:83833"/>
        <dbReference type="ChEBI" id="CHEBI:83834"/>
        <dbReference type="EC" id="5.2.1.8"/>
    </reaction>
</comment>
<dbReference type="EMBL" id="JALJOV010001625">
    <property type="protein sequence ID" value="KAK9845536.1"/>
    <property type="molecule type" value="Genomic_DNA"/>
</dbReference>
<dbReference type="Pfam" id="PF00160">
    <property type="entry name" value="Pro_isomerase"/>
    <property type="match status" value="1"/>
</dbReference>
<dbReference type="InterPro" id="IPR029000">
    <property type="entry name" value="Cyclophilin-like_dom_sf"/>
</dbReference>
<evidence type="ECO:0000256" key="1">
    <source>
        <dbReference type="ARBA" id="ARBA00023110"/>
    </source>
</evidence>
<accession>A0AAW1SH08</accession>
<proteinExistence type="inferred from homology"/>
<dbReference type="PRINTS" id="PR00153">
    <property type="entry name" value="CSAPPISMRASE"/>
</dbReference>
<dbReference type="EC" id="5.2.1.8" evidence="3"/>
<evidence type="ECO:0000313" key="6">
    <source>
        <dbReference type="Proteomes" id="UP001485043"/>
    </source>
</evidence>
<dbReference type="PROSITE" id="PS50072">
    <property type="entry name" value="CSA_PPIASE_2"/>
    <property type="match status" value="1"/>
</dbReference>
<dbReference type="InterPro" id="IPR044666">
    <property type="entry name" value="Cyclophilin_A-like"/>
</dbReference>
<dbReference type="Proteomes" id="UP001485043">
    <property type="component" value="Unassembled WGS sequence"/>
</dbReference>
<reference evidence="5 6" key="1">
    <citation type="journal article" date="2024" name="Nat. Commun.">
        <title>Phylogenomics reveals the evolutionary origins of lichenization in chlorophyte algae.</title>
        <authorList>
            <person name="Puginier C."/>
            <person name="Libourel C."/>
            <person name="Otte J."/>
            <person name="Skaloud P."/>
            <person name="Haon M."/>
            <person name="Grisel S."/>
            <person name="Petersen M."/>
            <person name="Berrin J.G."/>
            <person name="Delaux P.M."/>
            <person name="Dal Grande F."/>
            <person name="Keller J."/>
        </authorList>
    </citation>
    <scope>NUCLEOTIDE SEQUENCE [LARGE SCALE GENOMIC DNA]</scope>
    <source>
        <strain evidence="5 6">SAG 2523</strain>
    </source>
</reference>
<evidence type="ECO:0000256" key="3">
    <source>
        <dbReference type="RuleBase" id="RU363019"/>
    </source>
</evidence>
<evidence type="ECO:0000259" key="4">
    <source>
        <dbReference type="PROSITE" id="PS50072"/>
    </source>
</evidence>
<dbReference type="SUPFAM" id="SSF50891">
    <property type="entry name" value="Cyclophilin-like"/>
    <property type="match status" value="1"/>
</dbReference>
<evidence type="ECO:0000256" key="2">
    <source>
        <dbReference type="ARBA" id="ARBA00023235"/>
    </source>
</evidence>
<gene>
    <name evidence="5" type="ORF">WJX84_007441</name>
</gene>